<dbReference type="InterPro" id="IPR000172">
    <property type="entry name" value="GMC_OxRdtase_N"/>
</dbReference>
<dbReference type="OrthoDB" id="269227at2759"/>
<keyword evidence="9" id="KW-1185">Reference proteome</keyword>
<evidence type="ECO:0000259" key="6">
    <source>
        <dbReference type="PROSITE" id="PS00623"/>
    </source>
</evidence>
<evidence type="ECO:0000256" key="5">
    <source>
        <dbReference type="RuleBase" id="RU003968"/>
    </source>
</evidence>
<dbReference type="SUPFAM" id="SSF51905">
    <property type="entry name" value="FAD/NAD(P)-binding domain"/>
    <property type="match status" value="1"/>
</dbReference>
<feature type="active site" description="Proton donor" evidence="3">
    <location>
        <position position="540"/>
    </location>
</feature>
<reference evidence="8 9" key="1">
    <citation type="journal article" date="2016" name="Mol. Biol. Evol.">
        <title>Comparative Genomics of Early-Diverging Mushroom-Forming Fungi Provides Insights into the Origins of Lignocellulose Decay Capabilities.</title>
        <authorList>
            <person name="Nagy L.G."/>
            <person name="Riley R."/>
            <person name="Tritt A."/>
            <person name="Adam C."/>
            <person name="Daum C."/>
            <person name="Floudas D."/>
            <person name="Sun H."/>
            <person name="Yadav J.S."/>
            <person name="Pangilinan J."/>
            <person name="Larsson K.H."/>
            <person name="Matsuura K."/>
            <person name="Barry K."/>
            <person name="Labutti K."/>
            <person name="Kuo R."/>
            <person name="Ohm R.A."/>
            <person name="Bhattacharya S.S."/>
            <person name="Shirouzu T."/>
            <person name="Yoshinaga Y."/>
            <person name="Martin F.M."/>
            <person name="Grigoriev I.V."/>
            <person name="Hibbett D.S."/>
        </authorList>
    </citation>
    <scope>NUCLEOTIDE SEQUENCE [LARGE SCALE GENOMIC DNA]</scope>
    <source>
        <strain evidence="8 9">HHB12733</strain>
    </source>
</reference>
<dbReference type="PANTHER" id="PTHR11552">
    <property type="entry name" value="GLUCOSE-METHANOL-CHOLINE GMC OXIDOREDUCTASE"/>
    <property type="match status" value="1"/>
</dbReference>
<sequence length="607" mass="66254">MWPFSERYPELSAQEVGTAVGSDGKLPQTKEDRDYDYIVIGGGTAGCALANRLSEPTDTRVLLLERGPHRGSFLDRVPLVSANYIQPSAPTVIYPSPTPAAVPSSKAAMYDVPTGKALGGTSKINCLLYTRGAVGEWNGWAERGCEGWAYEDVEPYFLKSEKATGELAERNWHGTKGFWSTRSFPEFMHPHWQKVRDVCERIGLPFVKDANSPDHPAYMCAALDTTRTSAGERNSTDQAFLPLALAKERRDRLLIATNTVVTKIVFDQSREGGKPRAIGVLFEDDKNPGVTYFARSKKEVVLSAGAIGSPKILQLSGVGPRAHLQDLGIPVVKDLPGVGANLEDHMGVTTLYQVPMKDSLDELLFNPISAVFSLLEYMVFGTGLCLFPLVQLSIFARSSLLDAQSRTVISSPSQGDCTKSANIPDIEIEVIPMTSTFERLPKGWGGLSFFTCLLQPKSRGSVRLASADPHDAPAIDLGYFSNPADWPVMRKALDLTRTVAEGVQAADSKYKMEPLRVLPANATDEQFKQFVSDTLRTSYHYASTCRMATEDDADGPGVVDNRLRVHGIKGLRIADTSIMPKVLATHTQAPAVCIAEKCADMVLQDHV</sequence>
<dbReference type="InterPro" id="IPR012132">
    <property type="entry name" value="GMC_OxRdtase"/>
</dbReference>
<dbReference type="PROSITE" id="PS00623">
    <property type="entry name" value="GMC_OXRED_1"/>
    <property type="match status" value="1"/>
</dbReference>
<name>A0A165J169_9BASI</name>
<dbReference type="SUPFAM" id="SSF54373">
    <property type="entry name" value="FAD-linked reductases, C-terminal domain"/>
    <property type="match status" value="1"/>
</dbReference>
<feature type="binding site" evidence="4">
    <location>
        <position position="121"/>
    </location>
    <ligand>
        <name>FAD</name>
        <dbReference type="ChEBI" id="CHEBI:57692"/>
    </ligand>
</feature>
<evidence type="ECO:0000256" key="1">
    <source>
        <dbReference type="ARBA" id="ARBA00001974"/>
    </source>
</evidence>
<feature type="domain" description="Glucose-methanol-choline oxidoreductase N-terminal" evidence="7">
    <location>
        <begin position="305"/>
        <end position="319"/>
    </location>
</feature>
<protein>
    <submittedName>
        <fullName evidence="8">GMC oxidoreductase</fullName>
    </submittedName>
</protein>
<feature type="active site" description="Proton acceptor" evidence="3">
    <location>
        <position position="586"/>
    </location>
</feature>
<gene>
    <name evidence="8" type="ORF">CALCODRAFT_491326</name>
</gene>
<dbReference type="PIRSF" id="PIRSF000137">
    <property type="entry name" value="Alcohol_oxidase"/>
    <property type="match status" value="1"/>
</dbReference>
<evidence type="ECO:0000256" key="3">
    <source>
        <dbReference type="PIRSR" id="PIRSR000137-1"/>
    </source>
</evidence>
<dbReference type="EMBL" id="KV423924">
    <property type="protein sequence ID" value="KZT61235.1"/>
    <property type="molecule type" value="Genomic_DNA"/>
</dbReference>
<evidence type="ECO:0000256" key="2">
    <source>
        <dbReference type="ARBA" id="ARBA00010790"/>
    </source>
</evidence>
<dbReference type="AlphaFoldDB" id="A0A165J169"/>
<evidence type="ECO:0000313" key="8">
    <source>
        <dbReference type="EMBL" id="KZT61235.1"/>
    </source>
</evidence>
<organism evidence="8 9">
    <name type="scientific">Calocera cornea HHB12733</name>
    <dbReference type="NCBI Taxonomy" id="1353952"/>
    <lineage>
        <taxon>Eukaryota</taxon>
        <taxon>Fungi</taxon>
        <taxon>Dikarya</taxon>
        <taxon>Basidiomycota</taxon>
        <taxon>Agaricomycotina</taxon>
        <taxon>Dacrymycetes</taxon>
        <taxon>Dacrymycetales</taxon>
        <taxon>Dacrymycetaceae</taxon>
        <taxon>Calocera</taxon>
    </lineage>
</organism>
<proteinExistence type="inferred from homology"/>
<dbReference type="InterPro" id="IPR036188">
    <property type="entry name" value="FAD/NAD-bd_sf"/>
</dbReference>
<dbReference type="Gene3D" id="3.30.560.10">
    <property type="entry name" value="Glucose Oxidase, domain 3"/>
    <property type="match status" value="1"/>
</dbReference>
<comment type="cofactor">
    <cofactor evidence="1 4">
        <name>FAD</name>
        <dbReference type="ChEBI" id="CHEBI:57692"/>
    </cofactor>
</comment>
<comment type="similarity">
    <text evidence="2 5">Belongs to the GMC oxidoreductase family.</text>
</comment>
<dbReference type="InterPro" id="IPR007867">
    <property type="entry name" value="GMC_OxRtase_C"/>
</dbReference>
<dbReference type="Gene3D" id="3.50.50.60">
    <property type="entry name" value="FAD/NAD(P)-binding domain"/>
    <property type="match status" value="1"/>
</dbReference>
<dbReference type="Proteomes" id="UP000076842">
    <property type="component" value="Unassembled WGS sequence"/>
</dbReference>
<dbReference type="InParanoid" id="A0A165J169"/>
<feature type="binding site" evidence="4">
    <location>
        <position position="261"/>
    </location>
    <ligand>
        <name>FAD</name>
        <dbReference type="ChEBI" id="CHEBI:57692"/>
    </ligand>
</feature>
<dbReference type="PANTHER" id="PTHR11552:SF219">
    <property type="entry name" value="GLUCOSE-METHANOL-CHOLINE OXIDOREDUCTASE N-TERMINAL DOMAIN-CONTAINING PROTEIN"/>
    <property type="match status" value="1"/>
</dbReference>
<evidence type="ECO:0000259" key="7">
    <source>
        <dbReference type="PROSITE" id="PS00624"/>
    </source>
</evidence>
<evidence type="ECO:0000256" key="4">
    <source>
        <dbReference type="PIRSR" id="PIRSR000137-2"/>
    </source>
</evidence>
<evidence type="ECO:0000313" key="9">
    <source>
        <dbReference type="Proteomes" id="UP000076842"/>
    </source>
</evidence>
<dbReference type="GO" id="GO:0016614">
    <property type="term" value="F:oxidoreductase activity, acting on CH-OH group of donors"/>
    <property type="evidence" value="ECO:0007669"/>
    <property type="project" value="InterPro"/>
</dbReference>
<feature type="domain" description="Glucose-methanol-choline oxidoreductase N-terminal" evidence="6">
    <location>
        <begin position="115"/>
        <end position="138"/>
    </location>
</feature>
<keyword evidence="5" id="KW-0285">Flavoprotein</keyword>
<dbReference type="PROSITE" id="PS00624">
    <property type="entry name" value="GMC_OXRED_2"/>
    <property type="match status" value="1"/>
</dbReference>
<dbReference type="Pfam" id="PF00732">
    <property type="entry name" value="GMC_oxred_N"/>
    <property type="match status" value="1"/>
</dbReference>
<dbReference type="GO" id="GO:0050660">
    <property type="term" value="F:flavin adenine dinucleotide binding"/>
    <property type="evidence" value="ECO:0007669"/>
    <property type="project" value="InterPro"/>
</dbReference>
<keyword evidence="4 5" id="KW-0274">FAD</keyword>
<dbReference type="STRING" id="1353952.A0A165J169"/>
<accession>A0A165J169</accession>
<dbReference type="Pfam" id="PF05199">
    <property type="entry name" value="GMC_oxred_C"/>
    <property type="match status" value="1"/>
</dbReference>